<protein>
    <submittedName>
        <fullName evidence="2">Uncharacterized protein</fullName>
    </submittedName>
</protein>
<keyword evidence="1" id="KW-0472">Membrane</keyword>
<accession>A0A0G1IT00</accession>
<evidence type="ECO:0000313" key="3">
    <source>
        <dbReference type="Proteomes" id="UP000033945"/>
    </source>
</evidence>
<evidence type="ECO:0000256" key="1">
    <source>
        <dbReference type="SAM" id="Phobius"/>
    </source>
</evidence>
<dbReference type="AlphaFoldDB" id="A0A0G1IT00"/>
<feature type="transmembrane region" description="Helical" evidence="1">
    <location>
        <begin position="5"/>
        <end position="23"/>
    </location>
</feature>
<keyword evidence="1" id="KW-0812">Transmembrane</keyword>
<feature type="transmembrane region" description="Helical" evidence="1">
    <location>
        <begin position="38"/>
        <end position="57"/>
    </location>
</feature>
<evidence type="ECO:0000313" key="2">
    <source>
        <dbReference type="EMBL" id="KKT62048.1"/>
    </source>
</evidence>
<keyword evidence="1" id="KW-1133">Transmembrane helix</keyword>
<gene>
    <name evidence="2" type="ORF">UW55_C0018G0015</name>
</gene>
<organism evidence="2 3">
    <name type="scientific">Candidatus Giovannonibacteria bacterium GW2011_GWA2_44_26</name>
    <dbReference type="NCBI Taxonomy" id="1618648"/>
    <lineage>
        <taxon>Bacteria</taxon>
        <taxon>Candidatus Giovannoniibacteriota</taxon>
    </lineage>
</organism>
<proteinExistence type="predicted"/>
<reference evidence="2 3" key="1">
    <citation type="journal article" date="2015" name="Nature">
        <title>rRNA introns, odd ribosomes, and small enigmatic genomes across a large radiation of phyla.</title>
        <authorList>
            <person name="Brown C.T."/>
            <person name="Hug L.A."/>
            <person name="Thomas B.C."/>
            <person name="Sharon I."/>
            <person name="Castelle C.J."/>
            <person name="Singh A."/>
            <person name="Wilkins M.J."/>
            <person name="Williams K.H."/>
            <person name="Banfield J.F."/>
        </authorList>
    </citation>
    <scope>NUCLEOTIDE SEQUENCE [LARGE SCALE GENOMIC DNA]</scope>
</reference>
<comment type="caution">
    <text evidence="2">The sequence shown here is derived from an EMBL/GenBank/DDBJ whole genome shotgun (WGS) entry which is preliminary data.</text>
</comment>
<dbReference type="EMBL" id="LCIT01000018">
    <property type="protein sequence ID" value="KKT62048.1"/>
    <property type="molecule type" value="Genomic_DNA"/>
</dbReference>
<sequence>MNKKIIYYALSIMPLLIAGYFIIFRDSICKLAFDTGCLTYFAIFGTLCLVFLGLASVQKNKI</sequence>
<name>A0A0G1IT00_9BACT</name>
<dbReference type="Proteomes" id="UP000033945">
    <property type="component" value="Unassembled WGS sequence"/>
</dbReference>